<protein>
    <submittedName>
        <fullName evidence="1">Uncharacterized protein</fullName>
    </submittedName>
</protein>
<dbReference type="EMBL" id="JAAAIM010002004">
    <property type="protein sequence ID" value="KAG0274545.1"/>
    <property type="molecule type" value="Genomic_DNA"/>
</dbReference>
<proteinExistence type="predicted"/>
<organism evidence="1 2">
    <name type="scientific">Linnemannia gamsii</name>
    <dbReference type="NCBI Taxonomy" id="64522"/>
    <lineage>
        <taxon>Eukaryota</taxon>
        <taxon>Fungi</taxon>
        <taxon>Fungi incertae sedis</taxon>
        <taxon>Mucoromycota</taxon>
        <taxon>Mortierellomycotina</taxon>
        <taxon>Mortierellomycetes</taxon>
        <taxon>Mortierellales</taxon>
        <taxon>Mortierellaceae</taxon>
        <taxon>Linnemannia</taxon>
    </lineage>
</organism>
<sequence>MGATAVCDHEGRFTYFATGYVASMHNLPAYKNFGLNNATIITFKKTNYLLAEAAYTLSET</sequence>
<accession>A0ABQ7JIC6</accession>
<dbReference type="Proteomes" id="UP001194696">
    <property type="component" value="Unassembled WGS sequence"/>
</dbReference>
<name>A0ABQ7JIC6_9FUNG</name>
<comment type="caution">
    <text evidence="1">The sequence shown here is derived from an EMBL/GenBank/DDBJ whole genome shotgun (WGS) entry which is preliminary data.</text>
</comment>
<reference evidence="1 2" key="1">
    <citation type="journal article" date="2020" name="Fungal Divers.">
        <title>Resolving the Mortierellaceae phylogeny through synthesis of multi-gene phylogenetics and phylogenomics.</title>
        <authorList>
            <person name="Vandepol N."/>
            <person name="Liber J."/>
            <person name="Desiro A."/>
            <person name="Na H."/>
            <person name="Kennedy M."/>
            <person name="Barry K."/>
            <person name="Grigoriev I.V."/>
            <person name="Miller A.N."/>
            <person name="O'Donnell K."/>
            <person name="Stajich J.E."/>
            <person name="Bonito G."/>
        </authorList>
    </citation>
    <scope>NUCLEOTIDE SEQUENCE [LARGE SCALE GENOMIC DNA]</scope>
    <source>
        <strain evidence="1 2">AD045</strain>
    </source>
</reference>
<keyword evidence="2" id="KW-1185">Reference proteome</keyword>
<gene>
    <name evidence="1" type="ORF">BGZ96_004289</name>
</gene>
<evidence type="ECO:0000313" key="1">
    <source>
        <dbReference type="EMBL" id="KAG0274545.1"/>
    </source>
</evidence>
<evidence type="ECO:0000313" key="2">
    <source>
        <dbReference type="Proteomes" id="UP001194696"/>
    </source>
</evidence>
<feature type="non-terminal residue" evidence="1">
    <location>
        <position position="60"/>
    </location>
</feature>